<gene>
    <name evidence="9" type="ORF">BJ554DRAFT_2452</name>
</gene>
<accession>A0A8H8DG99</accession>
<evidence type="ECO:0000256" key="6">
    <source>
        <dbReference type="ARBA" id="ARBA00022917"/>
    </source>
</evidence>
<dbReference type="FunFam" id="3.30.720.200:FF:000001">
    <property type="entry name" value="Glycine--tRNA ligase 2"/>
    <property type="match status" value="1"/>
</dbReference>
<evidence type="ECO:0000256" key="7">
    <source>
        <dbReference type="ARBA" id="ARBA00023146"/>
    </source>
</evidence>
<dbReference type="FunFam" id="3.30.930.10:FF:000158">
    <property type="entry name" value="Glycyl-tRNA synthetase"/>
    <property type="match status" value="1"/>
</dbReference>
<protein>
    <recommendedName>
        <fullName evidence="8">Anticodon-binding domain-containing protein</fullName>
    </recommendedName>
</protein>
<keyword evidence="3" id="KW-0436">Ligase</keyword>
<dbReference type="Pfam" id="PF03129">
    <property type="entry name" value="HGTP_anticodon"/>
    <property type="match status" value="1"/>
</dbReference>
<dbReference type="InterPro" id="IPR045864">
    <property type="entry name" value="aa-tRNA-synth_II/BPL/LPL"/>
</dbReference>
<dbReference type="InterPro" id="IPR027031">
    <property type="entry name" value="Gly-tRNA_synthase/POLG2"/>
</dbReference>
<evidence type="ECO:0000256" key="1">
    <source>
        <dbReference type="ARBA" id="ARBA00004496"/>
    </source>
</evidence>
<dbReference type="SUPFAM" id="SSF55681">
    <property type="entry name" value="Class II aaRS and biotin synthetases"/>
    <property type="match status" value="1"/>
</dbReference>
<dbReference type="GO" id="GO:0004820">
    <property type="term" value="F:glycine-tRNA ligase activity"/>
    <property type="evidence" value="ECO:0007669"/>
    <property type="project" value="TreeGrafter"/>
</dbReference>
<keyword evidence="5" id="KW-0067">ATP-binding</keyword>
<dbReference type="Gene3D" id="3.40.50.800">
    <property type="entry name" value="Anticodon-binding domain"/>
    <property type="match status" value="1"/>
</dbReference>
<evidence type="ECO:0000313" key="10">
    <source>
        <dbReference type="Proteomes" id="UP000673691"/>
    </source>
</evidence>
<dbReference type="OrthoDB" id="57698at2759"/>
<dbReference type="GO" id="GO:0005524">
    <property type="term" value="F:ATP binding"/>
    <property type="evidence" value="ECO:0007669"/>
    <property type="project" value="UniProtKB-KW"/>
</dbReference>
<proteinExistence type="predicted"/>
<dbReference type="PANTHER" id="PTHR10745:SF0">
    <property type="entry name" value="GLYCINE--TRNA LIGASE"/>
    <property type="match status" value="1"/>
</dbReference>
<dbReference type="EMBL" id="JAEFCI010009959">
    <property type="protein sequence ID" value="KAG5457509.1"/>
    <property type="molecule type" value="Genomic_DNA"/>
</dbReference>
<dbReference type="InterPro" id="IPR036621">
    <property type="entry name" value="Anticodon-bd_dom_sf"/>
</dbReference>
<keyword evidence="7" id="KW-0030">Aminoacyl-tRNA synthetase</keyword>
<evidence type="ECO:0000256" key="2">
    <source>
        <dbReference type="ARBA" id="ARBA00022490"/>
    </source>
</evidence>
<name>A0A8H8DG99_9FUNG</name>
<comment type="subcellular location">
    <subcellularLocation>
        <location evidence="1">Cytoplasm</location>
    </subcellularLocation>
</comment>
<keyword evidence="6" id="KW-0648">Protein biosynthesis</keyword>
<comment type="caution">
    <text evidence="9">The sequence shown here is derived from an EMBL/GenBank/DDBJ whole genome shotgun (WGS) entry which is preliminary data.</text>
</comment>
<evidence type="ECO:0000313" key="9">
    <source>
        <dbReference type="EMBL" id="KAG5457509.1"/>
    </source>
</evidence>
<sequence>RPSDIPYHIRCPFQGWIECVGCADRSAYDLSVHAKRTGVPLIVREQLAEPVTAERWLTEFNRKAFGMTLKKAAKPVEERILAMDQCQLETMAEEMKVKGSVTITVDTTDHTVTSEMVTVEKRVVTENVREYTPNVIEPSFGIGRILYSLIEHLWWIRDGDGARSVFSFPASIAPCKVLLLPLSGHESLIEPTRQLCKCLEWQAVPVLKLSTAAFCSAFPVHLTPFCAAKKIRRLGIAMRTDDSSASVGKRYARNDELGTPFGITVDFQTVKDNTITLRERDSTKQIRETVQEARDMLFLCSGGRHPRGSQGPGGGVGDLEGGVANVPGVHRAAGGIGKTRFMPPRLRRGFFKPSEFKKITSASVPHSRGRVETFALLCGTRTLGSPAAAAIPVECISPLLCGACGNTAGQINFKLRGLPLWWRNLRSESVPTPWRWSGVAEHGRGSLGAVAGQPPAFAWERADPVVCGPALRRQQTA</sequence>
<keyword evidence="4" id="KW-0547">Nucleotide-binding</keyword>
<dbReference type="GO" id="GO:0005739">
    <property type="term" value="C:mitochondrion"/>
    <property type="evidence" value="ECO:0007669"/>
    <property type="project" value="TreeGrafter"/>
</dbReference>
<keyword evidence="10" id="KW-1185">Reference proteome</keyword>
<dbReference type="Gene3D" id="3.30.930.10">
    <property type="entry name" value="Bira Bifunctional Protein, Domain 2"/>
    <property type="match status" value="1"/>
</dbReference>
<dbReference type="Gene3D" id="3.30.720.200">
    <property type="match status" value="1"/>
</dbReference>
<feature type="domain" description="Anticodon-binding" evidence="8">
    <location>
        <begin position="228"/>
        <end position="296"/>
    </location>
</feature>
<dbReference type="Proteomes" id="UP000673691">
    <property type="component" value="Unassembled WGS sequence"/>
</dbReference>
<organism evidence="9 10">
    <name type="scientific">Olpidium bornovanus</name>
    <dbReference type="NCBI Taxonomy" id="278681"/>
    <lineage>
        <taxon>Eukaryota</taxon>
        <taxon>Fungi</taxon>
        <taxon>Fungi incertae sedis</taxon>
        <taxon>Olpidiomycota</taxon>
        <taxon>Olpidiomycotina</taxon>
        <taxon>Olpidiomycetes</taxon>
        <taxon>Olpidiales</taxon>
        <taxon>Olpidiaceae</taxon>
        <taxon>Olpidium</taxon>
    </lineage>
</organism>
<evidence type="ECO:0000256" key="3">
    <source>
        <dbReference type="ARBA" id="ARBA00022598"/>
    </source>
</evidence>
<evidence type="ECO:0000256" key="5">
    <source>
        <dbReference type="ARBA" id="ARBA00022840"/>
    </source>
</evidence>
<evidence type="ECO:0000259" key="8">
    <source>
        <dbReference type="Pfam" id="PF03129"/>
    </source>
</evidence>
<feature type="non-terminal residue" evidence="9">
    <location>
        <position position="1"/>
    </location>
</feature>
<keyword evidence="2" id="KW-0963">Cytoplasm</keyword>
<dbReference type="SUPFAM" id="SSF52954">
    <property type="entry name" value="Class II aaRS ABD-related"/>
    <property type="match status" value="1"/>
</dbReference>
<dbReference type="GO" id="GO:0070150">
    <property type="term" value="P:mitochondrial glycyl-tRNA aminoacylation"/>
    <property type="evidence" value="ECO:0007669"/>
    <property type="project" value="TreeGrafter"/>
</dbReference>
<reference evidence="9 10" key="1">
    <citation type="journal article" name="Sci. Rep.">
        <title>Genome-scale phylogenetic analyses confirm Olpidium as the closest living zoosporic fungus to the non-flagellated, terrestrial fungi.</title>
        <authorList>
            <person name="Chang Y."/>
            <person name="Rochon D."/>
            <person name="Sekimoto S."/>
            <person name="Wang Y."/>
            <person name="Chovatia M."/>
            <person name="Sandor L."/>
            <person name="Salamov A."/>
            <person name="Grigoriev I.V."/>
            <person name="Stajich J.E."/>
            <person name="Spatafora J.W."/>
        </authorList>
    </citation>
    <scope>NUCLEOTIDE SEQUENCE [LARGE SCALE GENOMIC DNA]</scope>
    <source>
        <strain evidence="9">S191</strain>
    </source>
</reference>
<dbReference type="AlphaFoldDB" id="A0A8H8DG99"/>
<dbReference type="InterPro" id="IPR004154">
    <property type="entry name" value="Anticodon-bd"/>
</dbReference>
<dbReference type="PANTHER" id="PTHR10745">
    <property type="entry name" value="GLYCYL-TRNA SYNTHETASE/DNA POLYMERASE SUBUNIT GAMMA-2"/>
    <property type="match status" value="1"/>
</dbReference>
<evidence type="ECO:0000256" key="4">
    <source>
        <dbReference type="ARBA" id="ARBA00022741"/>
    </source>
</evidence>